<dbReference type="Pfam" id="PF00504">
    <property type="entry name" value="Chloroa_b-bind"/>
    <property type="match status" value="1"/>
</dbReference>
<name>A0A0D3JLE1_EMIH1</name>
<evidence type="ECO:0000313" key="5">
    <source>
        <dbReference type="Proteomes" id="UP000013827"/>
    </source>
</evidence>
<organism evidence="4 5">
    <name type="scientific">Emiliania huxleyi (strain CCMP1516)</name>
    <dbReference type="NCBI Taxonomy" id="280463"/>
    <lineage>
        <taxon>Eukaryota</taxon>
        <taxon>Haptista</taxon>
        <taxon>Haptophyta</taxon>
        <taxon>Prymnesiophyceae</taxon>
        <taxon>Isochrysidales</taxon>
        <taxon>Noelaerhabdaceae</taxon>
        <taxon>Emiliania</taxon>
    </lineage>
</organism>
<reference evidence="5" key="1">
    <citation type="journal article" date="2013" name="Nature">
        <title>Pan genome of the phytoplankton Emiliania underpins its global distribution.</title>
        <authorList>
            <person name="Read B.A."/>
            <person name="Kegel J."/>
            <person name="Klute M.J."/>
            <person name="Kuo A."/>
            <person name="Lefebvre S.C."/>
            <person name="Maumus F."/>
            <person name="Mayer C."/>
            <person name="Miller J."/>
            <person name="Monier A."/>
            <person name="Salamov A."/>
            <person name="Young J."/>
            <person name="Aguilar M."/>
            <person name="Claverie J.M."/>
            <person name="Frickenhaus S."/>
            <person name="Gonzalez K."/>
            <person name="Herman E.K."/>
            <person name="Lin Y.C."/>
            <person name="Napier J."/>
            <person name="Ogata H."/>
            <person name="Sarno A.F."/>
            <person name="Shmutz J."/>
            <person name="Schroeder D."/>
            <person name="de Vargas C."/>
            <person name="Verret F."/>
            <person name="von Dassow P."/>
            <person name="Valentin K."/>
            <person name="Van de Peer Y."/>
            <person name="Wheeler G."/>
            <person name="Dacks J.B."/>
            <person name="Delwiche C.F."/>
            <person name="Dyhrman S.T."/>
            <person name="Glockner G."/>
            <person name="John U."/>
            <person name="Richards T."/>
            <person name="Worden A.Z."/>
            <person name="Zhang X."/>
            <person name="Grigoriev I.V."/>
            <person name="Allen A.E."/>
            <person name="Bidle K."/>
            <person name="Borodovsky M."/>
            <person name="Bowler C."/>
            <person name="Brownlee C."/>
            <person name="Cock J.M."/>
            <person name="Elias M."/>
            <person name="Gladyshev V.N."/>
            <person name="Groth M."/>
            <person name="Guda C."/>
            <person name="Hadaegh A."/>
            <person name="Iglesias-Rodriguez M.D."/>
            <person name="Jenkins J."/>
            <person name="Jones B.M."/>
            <person name="Lawson T."/>
            <person name="Leese F."/>
            <person name="Lindquist E."/>
            <person name="Lobanov A."/>
            <person name="Lomsadze A."/>
            <person name="Malik S.B."/>
            <person name="Marsh M.E."/>
            <person name="Mackinder L."/>
            <person name="Mock T."/>
            <person name="Mueller-Roeber B."/>
            <person name="Pagarete A."/>
            <person name="Parker M."/>
            <person name="Probert I."/>
            <person name="Quesneville H."/>
            <person name="Raines C."/>
            <person name="Rensing S.A."/>
            <person name="Riano-Pachon D.M."/>
            <person name="Richier S."/>
            <person name="Rokitta S."/>
            <person name="Shiraiwa Y."/>
            <person name="Soanes D.M."/>
            <person name="van der Giezen M."/>
            <person name="Wahlund T.M."/>
            <person name="Williams B."/>
            <person name="Wilson W."/>
            <person name="Wolfe G."/>
            <person name="Wurch L.L."/>
        </authorList>
    </citation>
    <scope>NUCLEOTIDE SEQUENCE</scope>
</reference>
<proteinExistence type="predicted"/>
<accession>A0A0D3JLE1</accession>
<evidence type="ECO:0000313" key="4">
    <source>
        <dbReference type="EnsemblProtists" id="EOD24326"/>
    </source>
</evidence>
<keyword evidence="2" id="KW-0150">Chloroplast</keyword>
<protein>
    <recommendedName>
        <fullName evidence="6">Chlorophyll a-b binding protein, chloroplastic</fullName>
    </recommendedName>
</protein>
<dbReference type="EnsemblProtists" id="EOD24326">
    <property type="protein sequence ID" value="EOD24326"/>
    <property type="gene ID" value="EMIHUDRAFT_238677"/>
</dbReference>
<dbReference type="Proteomes" id="UP000013827">
    <property type="component" value="Unassembled WGS sequence"/>
</dbReference>
<dbReference type="PaxDb" id="2903-EOD24326"/>
<evidence type="ECO:0000256" key="1">
    <source>
        <dbReference type="ARBA" id="ARBA00004229"/>
    </source>
</evidence>
<dbReference type="GO" id="GO:0009507">
    <property type="term" value="C:chloroplast"/>
    <property type="evidence" value="ECO:0007669"/>
    <property type="project" value="UniProtKB-SubCell"/>
</dbReference>
<dbReference type="InterPro" id="IPR022796">
    <property type="entry name" value="Chloroa_b-bind"/>
</dbReference>
<evidence type="ECO:0008006" key="6">
    <source>
        <dbReference type="Google" id="ProtNLM"/>
    </source>
</evidence>
<evidence type="ECO:0000256" key="3">
    <source>
        <dbReference type="ARBA" id="ARBA00022640"/>
    </source>
</evidence>
<dbReference type="KEGG" id="ehx:EMIHUDRAFT_238677"/>
<dbReference type="HOGENOM" id="CLU_3128248_0_0_1"/>
<comment type="subcellular location">
    <subcellularLocation>
        <location evidence="1">Plastid</location>
        <location evidence="1">Chloroplast</location>
    </subcellularLocation>
</comment>
<keyword evidence="3" id="KW-0934">Plastid</keyword>
<reference evidence="4" key="2">
    <citation type="submission" date="2024-10" db="UniProtKB">
        <authorList>
            <consortium name="EnsemblProtists"/>
        </authorList>
    </citation>
    <scope>IDENTIFICATION</scope>
</reference>
<dbReference type="Gene3D" id="1.10.3460.10">
    <property type="entry name" value="Chlorophyll a/b binding protein domain"/>
    <property type="match status" value="1"/>
</dbReference>
<dbReference type="GeneID" id="17269871"/>
<dbReference type="SUPFAM" id="SSF103511">
    <property type="entry name" value="Chlorophyll a-b binding protein"/>
    <property type="match status" value="1"/>
</dbReference>
<dbReference type="RefSeq" id="XP_005776755.1">
    <property type="nucleotide sequence ID" value="XM_005776698.1"/>
</dbReference>
<evidence type="ECO:0000256" key="2">
    <source>
        <dbReference type="ARBA" id="ARBA00022528"/>
    </source>
</evidence>
<dbReference type="AlphaFoldDB" id="A0A0D3JLE1"/>
<keyword evidence="5" id="KW-1185">Reference proteome</keyword>
<sequence length="50" mass="5503">MLGADLFFFEILLRADLESMQAKEINNGRLAMIGIAGMVAQELISGDKIF</sequence>